<dbReference type="PANTHER" id="PTHR11931">
    <property type="entry name" value="PHOSPHOGLYCERATE MUTASE"/>
    <property type="match status" value="1"/>
</dbReference>
<dbReference type="InterPro" id="IPR029033">
    <property type="entry name" value="His_PPase_superfam"/>
</dbReference>
<dbReference type="HAMAP" id="MF_01039">
    <property type="entry name" value="PGAM_GpmA"/>
    <property type="match status" value="1"/>
</dbReference>
<feature type="site" description="Transition state stabilizer" evidence="5 8">
    <location>
        <position position="154"/>
    </location>
</feature>
<keyword evidence="4 5" id="KW-0413">Isomerase</keyword>
<dbReference type="InterPro" id="IPR005952">
    <property type="entry name" value="Phosphogly_mut1"/>
</dbReference>
<dbReference type="Gene3D" id="3.40.50.1240">
    <property type="entry name" value="Phosphoglycerate mutase-like"/>
    <property type="match status" value="1"/>
</dbReference>
<dbReference type="PIRSF" id="PIRSF000709">
    <property type="entry name" value="6PFK_2-Ptase"/>
    <property type="match status" value="1"/>
</dbReference>
<evidence type="ECO:0000313" key="11">
    <source>
        <dbReference type="Proteomes" id="UP000005566"/>
    </source>
</evidence>
<comment type="catalytic activity">
    <reaction evidence="5 9">
        <text>(2R)-2-phosphoglycerate = (2R)-3-phosphoglycerate</text>
        <dbReference type="Rhea" id="RHEA:15901"/>
        <dbReference type="ChEBI" id="CHEBI:58272"/>
        <dbReference type="ChEBI" id="CHEBI:58289"/>
        <dbReference type="EC" id="5.4.2.11"/>
    </reaction>
</comment>
<dbReference type="InterPro" id="IPR013078">
    <property type="entry name" value="His_Pase_superF_clade-1"/>
</dbReference>
<dbReference type="eggNOG" id="COG0588">
    <property type="taxonomic scope" value="Bacteria"/>
</dbReference>
<evidence type="ECO:0000256" key="3">
    <source>
        <dbReference type="ARBA" id="ARBA00023152"/>
    </source>
</evidence>
<dbReference type="UniPathway" id="UPA00109">
    <property type="reaction ID" value="UER00186"/>
</dbReference>
<sequence>MSTLIILRHGQSTWNLENRFTGEVDIDLSPYGEAQAKQAGILLKNYNIKLAFTSVLKRAIRTLSIVLKEIDMGILVFKSKALNERNYGDLQGLNKTETENKFGAEQVHEWRRSFNARPPNGESLKDTFERTIPYFLKEIEPQLQANKNVLIVAHGNSLRAIMMYLEKISETEIAYITLATGIPRVYEFTSDMKLHAVHYLS</sequence>
<dbReference type="CDD" id="cd07067">
    <property type="entry name" value="HP_PGM_like"/>
    <property type="match status" value="1"/>
</dbReference>
<dbReference type="STRING" id="1086011.HJ01_03524"/>
<dbReference type="PATRIC" id="fig|1086011.3.peg.3453"/>
<dbReference type="GO" id="GO:0006094">
    <property type="term" value="P:gluconeogenesis"/>
    <property type="evidence" value="ECO:0007669"/>
    <property type="project" value="UniProtKB-UniRule"/>
</dbReference>
<dbReference type="SMART" id="SM00855">
    <property type="entry name" value="PGAM"/>
    <property type="match status" value="1"/>
</dbReference>
<evidence type="ECO:0000256" key="8">
    <source>
        <dbReference type="PIRSR" id="PIRSR613078-3"/>
    </source>
</evidence>
<feature type="binding site" evidence="5 7">
    <location>
        <begin position="155"/>
        <end position="156"/>
    </location>
    <ligand>
        <name>substrate</name>
    </ligand>
</feature>
<evidence type="ECO:0000256" key="5">
    <source>
        <dbReference type="HAMAP-Rule" id="MF_01039"/>
    </source>
</evidence>
<evidence type="ECO:0000313" key="10">
    <source>
        <dbReference type="EMBL" id="EIA07149.1"/>
    </source>
</evidence>
<comment type="caution">
    <text evidence="10">The sequence shown here is derived from an EMBL/GenBank/DDBJ whole genome shotgun (WGS) entry which is preliminary data.</text>
</comment>
<evidence type="ECO:0000256" key="6">
    <source>
        <dbReference type="PIRSR" id="PIRSR613078-1"/>
    </source>
</evidence>
<feature type="active site" description="Tele-phosphohistidine intermediate" evidence="5 6">
    <location>
        <position position="9"/>
    </location>
</feature>
<evidence type="ECO:0000256" key="9">
    <source>
        <dbReference type="RuleBase" id="RU004512"/>
    </source>
</evidence>
<feature type="binding site" evidence="5 7">
    <location>
        <begin position="21"/>
        <end position="22"/>
    </location>
    <ligand>
        <name>substrate</name>
    </ligand>
</feature>
<dbReference type="GO" id="GO:0004619">
    <property type="term" value="F:phosphoglycerate mutase activity"/>
    <property type="evidence" value="ECO:0007669"/>
    <property type="project" value="UniProtKB-UniRule"/>
</dbReference>
<keyword evidence="2 5" id="KW-0312">Gluconeogenesis</keyword>
<dbReference type="InterPro" id="IPR001345">
    <property type="entry name" value="PG/BPGM_mutase_AS"/>
</dbReference>
<feature type="binding site" evidence="5 7">
    <location>
        <position position="58"/>
    </location>
    <ligand>
        <name>substrate</name>
    </ligand>
</feature>
<name>H7FWH7_FLAFP</name>
<keyword evidence="11" id="KW-1185">Reference proteome</keyword>
<keyword evidence="3 5" id="KW-0324">Glycolysis</keyword>
<feature type="binding site" evidence="5 7">
    <location>
        <position position="95"/>
    </location>
    <ligand>
        <name>substrate</name>
    </ligand>
</feature>
<dbReference type="EC" id="5.4.2.11" evidence="5 9"/>
<gene>
    <name evidence="5" type="primary">gpmA</name>
    <name evidence="10" type="ORF">HJ01_03524</name>
</gene>
<dbReference type="NCBIfam" id="TIGR01258">
    <property type="entry name" value="pgm_1"/>
    <property type="match status" value="2"/>
</dbReference>
<evidence type="ECO:0000256" key="7">
    <source>
        <dbReference type="PIRSR" id="PIRSR613078-2"/>
    </source>
</evidence>
<feature type="binding site" evidence="5 7">
    <location>
        <begin position="8"/>
        <end position="15"/>
    </location>
    <ligand>
        <name>substrate</name>
    </ligand>
</feature>
<dbReference type="Proteomes" id="UP000005566">
    <property type="component" value="Unassembled WGS sequence"/>
</dbReference>
<dbReference type="SUPFAM" id="SSF53254">
    <property type="entry name" value="Phosphoglycerate mutase-like"/>
    <property type="match status" value="1"/>
</dbReference>
<dbReference type="Pfam" id="PF00300">
    <property type="entry name" value="His_Phos_1"/>
    <property type="match status" value="1"/>
</dbReference>
<proteinExistence type="inferred from homology"/>
<feature type="active site" description="Proton donor/acceptor" evidence="5 6">
    <location>
        <position position="84"/>
    </location>
</feature>
<organism evidence="10 11">
    <name type="scientific">Flavobacterium frigoris (strain PS1)</name>
    <dbReference type="NCBI Taxonomy" id="1086011"/>
    <lineage>
        <taxon>Bacteria</taxon>
        <taxon>Pseudomonadati</taxon>
        <taxon>Bacteroidota</taxon>
        <taxon>Flavobacteriia</taxon>
        <taxon>Flavobacteriales</taxon>
        <taxon>Flavobacteriaceae</taxon>
        <taxon>Flavobacterium</taxon>
    </lineage>
</organism>
<evidence type="ECO:0000256" key="1">
    <source>
        <dbReference type="ARBA" id="ARBA00006717"/>
    </source>
</evidence>
<reference evidence="10 11" key="1">
    <citation type="journal article" date="2014" name="Acta Crystallogr. D">
        <title>Structure-based characterization and antifreeze properties of a hyperactive ice-binding protein from the Antarctic bacterium Flavobacterium frigoris PS1.</title>
        <authorList>
            <person name="Do H."/>
            <person name="Kim S.J."/>
            <person name="Kim H.J."/>
            <person name="Lee J.H."/>
        </authorList>
    </citation>
    <scope>NUCLEOTIDE SEQUENCE [LARGE SCALE GENOMIC DNA]</scope>
    <source>
        <strain evidence="10 11">PS1</strain>
    </source>
</reference>
<feature type="binding site" evidence="5 7">
    <location>
        <begin position="84"/>
        <end position="87"/>
    </location>
    <ligand>
        <name>substrate</name>
    </ligand>
</feature>
<dbReference type="GO" id="GO:0006096">
    <property type="term" value="P:glycolytic process"/>
    <property type="evidence" value="ECO:0007669"/>
    <property type="project" value="UniProtKB-UniRule"/>
</dbReference>
<dbReference type="EMBL" id="AHKF01000034">
    <property type="protein sequence ID" value="EIA07149.1"/>
    <property type="molecule type" value="Genomic_DNA"/>
</dbReference>
<evidence type="ECO:0000256" key="4">
    <source>
        <dbReference type="ARBA" id="ARBA00023235"/>
    </source>
</evidence>
<feature type="binding site" evidence="5 7">
    <location>
        <begin position="111"/>
        <end position="112"/>
    </location>
    <ligand>
        <name>substrate</name>
    </ligand>
</feature>
<dbReference type="OrthoDB" id="9782128at2"/>
<evidence type="ECO:0000256" key="2">
    <source>
        <dbReference type="ARBA" id="ARBA00022432"/>
    </source>
</evidence>
<accession>H7FWH7</accession>
<dbReference type="AlphaFoldDB" id="H7FWH7"/>
<dbReference type="PROSITE" id="PS00175">
    <property type="entry name" value="PG_MUTASE"/>
    <property type="match status" value="1"/>
</dbReference>
<comment type="function">
    <text evidence="5 9">Catalyzes the interconversion of 2-phosphoglycerate and 3-phosphoglycerate.</text>
</comment>
<comment type="pathway">
    <text evidence="5 9">Carbohydrate degradation; glycolysis; pyruvate from D-glyceraldehyde 3-phosphate: step 3/5.</text>
</comment>
<dbReference type="RefSeq" id="WP_007139702.1">
    <property type="nucleotide sequence ID" value="NZ_AHKF01000034.1"/>
</dbReference>
<protein>
    <recommendedName>
        <fullName evidence="5 9">2,3-bisphosphoglycerate-dependent phosphoglycerate mutase</fullName>
        <shortName evidence="5">BPG-dependent PGAM</shortName>
        <shortName evidence="5">PGAM</shortName>
        <shortName evidence="5">Phosphoglyceromutase</shortName>
        <shortName evidence="5">dPGM</shortName>
        <ecNumber evidence="5 9">5.4.2.11</ecNumber>
    </recommendedName>
</protein>
<comment type="similarity">
    <text evidence="1 5">Belongs to the phosphoglycerate mutase family. BPG-dependent PGAM subfamily.</text>
</comment>